<dbReference type="Gene3D" id="4.10.280.10">
    <property type="entry name" value="Helix-loop-helix DNA-binding domain"/>
    <property type="match status" value="1"/>
</dbReference>
<evidence type="ECO:0000313" key="7">
    <source>
        <dbReference type="EMBL" id="KAA0034494.1"/>
    </source>
</evidence>
<keyword evidence="2" id="KW-0805">Transcription regulation</keyword>
<sequence length="564" mass="61005">MDIGDRDKFRLESSIEGTVNCSNSMSSDWQFGETTLTSMPTGLVLPGNVDVVRNQDMVGCSSSTASVVESFSSTIWEQSAHSQNLGISNIQGHNNSNTSNIIGISKASGCPVSSSSDIDRTLDISWNLSHNILKGGVYLPNIPGMLPPSLSQLPADSSFIERAARLSCFSGGNFGDIVGHFNIPDPVGVFSRGMGVIPDRWDEIPRNGLGLASVTGGQSQRNVINSETSKPVCLTNEHGATETDSPKNGSPLKLDDRGKLAVDGSANESDEAECSGGDGLGEPCTLEATGKELSAKGLGTRKRKRSGQKTELDQANGPLQQTTVSPKDDAETHRKRDQNPNSTANKGTGKHGKQASQPSDPPKEEYIHVRARRGQATNSHSLAERVRREKISERMKFLQELVPGCSKVTGKAVMLDEIINYVQSLQRQVEFLSMKLATVNPRLDINIDGVVTKDILQSRVGPLSTLGFSSHMPVACPPPNISHHELIPSNFPAIGSSEMLRSTMNSHMTQRSGGFKNPSQDLIHQAEQKLNIEILLDCQEPFLLLRVQEEGSIFSSIIYKSNQY</sequence>
<feature type="region of interest" description="Disordered" evidence="5">
    <location>
        <begin position="216"/>
        <end position="363"/>
    </location>
</feature>
<comment type="caution">
    <text evidence="7">The sequence shown here is derived from an EMBL/GenBank/DDBJ whole genome shotgun (WGS) entry which is preliminary data.</text>
</comment>
<dbReference type="InterPro" id="IPR036638">
    <property type="entry name" value="HLH_DNA-bd_sf"/>
</dbReference>
<protein>
    <submittedName>
        <fullName evidence="7">Transcription factor bHLH49 isoform X3</fullName>
    </submittedName>
</protein>
<dbReference type="EMBL" id="SSTD01011999">
    <property type="protein sequence ID" value="TYK09048.1"/>
    <property type="molecule type" value="Genomic_DNA"/>
</dbReference>
<dbReference type="Proteomes" id="UP000321947">
    <property type="component" value="Unassembled WGS sequence"/>
</dbReference>
<dbReference type="InterPro" id="IPR011598">
    <property type="entry name" value="bHLH_dom"/>
</dbReference>
<dbReference type="Proteomes" id="UP000321393">
    <property type="component" value="Unassembled WGS sequence"/>
</dbReference>
<gene>
    <name evidence="8" type="ORF">E5676_scaffold475G00360</name>
    <name evidence="7" type="ORF">E6C27_scaffold65G005080</name>
</gene>
<keyword evidence="4" id="KW-0539">Nucleus</keyword>
<dbReference type="STRING" id="1194695.A0A5A7STF4"/>
<dbReference type="InterPro" id="IPR024097">
    <property type="entry name" value="bHLH_ZIP_TF"/>
</dbReference>
<dbReference type="GO" id="GO:0046983">
    <property type="term" value="F:protein dimerization activity"/>
    <property type="evidence" value="ECO:0007669"/>
    <property type="project" value="InterPro"/>
</dbReference>
<dbReference type="OrthoDB" id="1923196at2759"/>
<evidence type="ECO:0000256" key="3">
    <source>
        <dbReference type="ARBA" id="ARBA00023163"/>
    </source>
</evidence>
<keyword evidence="3" id="KW-0804">Transcription</keyword>
<evidence type="ECO:0000259" key="6">
    <source>
        <dbReference type="PROSITE" id="PS50888"/>
    </source>
</evidence>
<dbReference type="GO" id="GO:0003700">
    <property type="term" value="F:DNA-binding transcription factor activity"/>
    <property type="evidence" value="ECO:0007669"/>
    <property type="project" value="TreeGrafter"/>
</dbReference>
<dbReference type="EMBL" id="SSTE01020484">
    <property type="protein sequence ID" value="KAA0034494.1"/>
    <property type="molecule type" value="Genomic_DNA"/>
</dbReference>
<dbReference type="FunFam" id="4.10.280.10:FF:000002">
    <property type="entry name" value="Basic helix-loop-helix transcription factor"/>
    <property type="match status" value="1"/>
</dbReference>
<proteinExistence type="predicted"/>
<dbReference type="PANTHER" id="PTHR12565">
    <property type="entry name" value="STEROL REGULATORY ELEMENT-BINDING PROTEIN"/>
    <property type="match status" value="1"/>
</dbReference>
<comment type="subcellular location">
    <subcellularLocation>
        <location evidence="1">Nucleus</location>
    </subcellularLocation>
</comment>
<dbReference type="CDD" id="cd18919">
    <property type="entry name" value="bHLH_AtBPE_like"/>
    <property type="match status" value="1"/>
</dbReference>
<dbReference type="SUPFAM" id="SSF47459">
    <property type="entry name" value="HLH, helix-loop-helix DNA-binding domain"/>
    <property type="match status" value="1"/>
</dbReference>
<dbReference type="PANTHER" id="PTHR12565:SF444">
    <property type="entry name" value="TRANSCRIPTION FACTOR BHLH62-RELATED"/>
    <property type="match status" value="1"/>
</dbReference>
<evidence type="ECO:0000313" key="9">
    <source>
        <dbReference type="Proteomes" id="UP000321393"/>
    </source>
</evidence>
<feature type="compositionally biased region" description="Polar residues" evidence="5">
    <location>
        <begin position="216"/>
        <end position="229"/>
    </location>
</feature>
<dbReference type="PROSITE" id="PS50888">
    <property type="entry name" value="BHLH"/>
    <property type="match status" value="1"/>
</dbReference>
<evidence type="ECO:0000256" key="5">
    <source>
        <dbReference type="SAM" id="MobiDB-lite"/>
    </source>
</evidence>
<evidence type="ECO:0000313" key="8">
    <source>
        <dbReference type="EMBL" id="TYK09048.1"/>
    </source>
</evidence>
<evidence type="ECO:0000256" key="1">
    <source>
        <dbReference type="ARBA" id="ARBA00004123"/>
    </source>
</evidence>
<feature type="compositionally biased region" description="Basic and acidic residues" evidence="5">
    <location>
        <begin position="326"/>
        <end position="338"/>
    </location>
</feature>
<evidence type="ECO:0000256" key="2">
    <source>
        <dbReference type="ARBA" id="ARBA00023015"/>
    </source>
</evidence>
<reference evidence="9 10" key="1">
    <citation type="submission" date="2019-08" db="EMBL/GenBank/DDBJ databases">
        <title>Draft genome sequences of two oriental melons (Cucumis melo L. var makuwa).</title>
        <authorList>
            <person name="Kwon S.-Y."/>
        </authorList>
    </citation>
    <scope>NUCLEOTIDE SEQUENCE [LARGE SCALE GENOMIC DNA]</scope>
    <source>
        <strain evidence="10">cv. Chang Bougi</strain>
        <strain evidence="9">cv. SW 3</strain>
        <tissue evidence="7">Leaf</tissue>
    </source>
</reference>
<dbReference type="Pfam" id="PF00010">
    <property type="entry name" value="HLH"/>
    <property type="match status" value="1"/>
</dbReference>
<dbReference type="SMART" id="SM00353">
    <property type="entry name" value="HLH"/>
    <property type="match status" value="1"/>
</dbReference>
<feature type="domain" description="BHLH" evidence="6">
    <location>
        <begin position="375"/>
        <end position="425"/>
    </location>
</feature>
<evidence type="ECO:0000313" key="10">
    <source>
        <dbReference type="Proteomes" id="UP000321947"/>
    </source>
</evidence>
<accession>A0A5A7STF4</accession>
<name>A0A5A7STF4_CUCMM</name>
<dbReference type="GO" id="GO:0005634">
    <property type="term" value="C:nucleus"/>
    <property type="evidence" value="ECO:0007669"/>
    <property type="project" value="UniProtKB-SubCell"/>
</dbReference>
<dbReference type="AlphaFoldDB" id="A0A5A7STF4"/>
<organism evidence="7 9">
    <name type="scientific">Cucumis melo var. makuwa</name>
    <name type="common">Oriental melon</name>
    <dbReference type="NCBI Taxonomy" id="1194695"/>
    <lineage>
        <taxon>Eukaryota</taxon>
        <taxon>Viridiplantae</taxon>
        <taxon>Streptophyta</taxon>
        <taxon>Embryophyta</taxon>
        <taxon>Tracheophyta</taxon>
        <taxon>Spermatophyta</taxon>
        <taxon>Magnoliopsida</taxon>
        <taxon>eudicotyledons</taxon>
        <taxon>Gunneridae</taxon>
        <taxon>Pentapetalae</taxon>
        <taxon>rosids</taxon>
        <taxon>fabids</taxon>
        <taxon>Cucurbitales</taxon>
        <taxon>Cucurbitaceae</taxon>
        <taxon>Benincaseae</taxon>
        <taxon>Cucumis</taxon>
    </lineage>
</organism>
<evidence type="ECO:0000256" key="4">
    <source>
        <dbReference type="ARBA" id="ARBA00023242"/>
    </source>
</evidence>